<dbReference type="PANTHER" id="PTHR30336">
    <property type="entry name" value="INNER MEMBRANE PROTEIN, PROBABLE PERMEASE"/>
    <property type="match status" value="1"/>
</dbReference>
<dbReference type="Gene3D" id="3.40.50.620">
    <property type="entry name" value="HUPs"/>
    <property type="match status" value="1"/>
</dbReference>
<dbReference type="InterPro" id="IPR014729">
    <property type="entry name" value="Rossmann-like_a/b/a_fold"/>
</dbReference>
<dbReference type="PANTHER" id="PTHR30336:SF20">
    <property type="entry name" value="DUF218 DOMAIN-CONTAINING PROTEIN"/>
    <property type="match status" value="1"/>
</dbReference>
<accession>A0A109D5L9</accession>
<dbReference type="OrthoDB" id="5906508at2"/>
<comment type="caution">
    <text evidence="2">The sequence shown here is derived from an EMBL/GenBank/DDBJ whole genome shotgun (WGS) entry which is preliminary data.</text>
</comment>
<dbReference type="InterPro" id="IPR003848">
    <property type="entry name" value="DUF218"/>
</dbReference>
<dbReference type="CDD" id="cd06259">
    <property type="entry name" value="YdcF-like"/>
    <property type="match status" value="1"/>
</dbReference>
<evidence type="ECO:0000313" key="3">
    <source>
        <dbReference type="Proteomes" id="UP000057389"/>
    </source>
</evidence>
<proteinExistence type="predicted"/>
<dbReference type="GeneID" id="300180328"/>
<gene>
    <name evidence="2" type="ORF">APQ14_16930</name>
</gene>
<sequence>MSINHLLIVLGKRLNENKLTDEGMSRIDALVDYLTVESNQKLAVAFCGGVTKGQTRSEADVMYQYYRKLEDQREYPFTLGAILLEKASTSTVENIQNLASEMIESGLFTRGQNVKVTFVSNDYHLQRIFEVQALMDEQGLLKVLVEECSSLGIELQVDRRLDAHVAVPYPHQSVQGHLFLLMDVLTTYRVYLEGVCAGVFQRDLESVRQEPERLSLEALVVVKELVAKSFTKKGSTGLSALFDIVDSLLPVLERCIQHTPADTDIKKVREYLALLDTNLTLLNRYLDPESDHTHRWWR</sequence>
<dbReference type="Proteomes" id="UP000057389">
    <property type="component" value="Unassembled WGS sequence"/>
</dbReference>
<reference evidence="2 3" key="1">
    <citation type="submission" date="2015-11" db="EMBL/GenBank/DDBJ databases">
        <title>Draft WGS of Vibrio toranzoniae.</title>
        <authorList>
            <person name="Lasa A."/>
            <person name="Romalde J.L."/>
        </authorList>
    </citation>
    <scope>NUCLEOTIDE SEQUENCE [LARGE SCALE GENOMIC DNA]</scope>
    <source>
        <strain evidence="2 3">Vb 10.8</strain>
    </source>
</reference>
<dbReference type="RefSeq" id="WP_060469521.1">
    <property type="nucleotide sequence ID" value="NZ_AP025515.1"/>
</dbReference>
<dbReference type="Pfam" id="PF02698">
    <property type="entry name" value="DUF218"/>
    <property type="match status" value="1"/>
</dbReference>
<evidence type="ECO:0000259" key="1">
    <source>
        <dbReference type="Pfam" id="PF02698"/>
    </source>
</evidence>
<protein>
    <recommendedName>
        <fullName evidence="1">DUF218 domain-containing protein</fullName>
    </recommendedName>
</protein>
<evidence type="ECO:0000313" key="2">
    <source>
        <dbReference type="EMBL" id="KWT99317.1"/>
    </source>
</evidence>
<name>A0A109D5L9_9VIBR</name>
<organism evidence="2 3">
    <name type="scientific">Vibrio toranzoniae</name>
    <dbReference type="NCBI Taxonomy" id="1194427"/>
    <lineage>
        <taxon>Bacteria</taxon>
        <taxon>Pseudomonadati</taxon>
        <taxon>Pseudomonadota</taxon>
        <taxon>Gammaproteobacteria</taxon>
        <taxon>Vibrionales</taxon>
        <taxon>Vibrionaceae</taxon>
        <taxon>Vibrio</taxon>
    </lineage>
</organism>
<keyword evidence="3" id="KW-1185">Reference proteome</keyword>
<dbReference type="GO" id="GO:0005886">
    <property type="term" value="C:plasma membrane"/>
    <property type="evidence" value="ECO:0007669"/>
    <property type="project" value="TreeGrafter"/>
</dbReference>
<dbReference type="EMBL" id="LMXU01000033">
    <property type="protein sequence ID" value="KWT99317.1"/>
    <property type="molecule type" value="Genomic_DNA"/>
</dbReference>
<dbReference type="AlphaFoldDB" id="A0A109D5L9"/>
<dbReference type="InterPro" id="IPR051599">
    <property type="entry name" value="Cell_Envelope_Assoc"/>
</dbReference>
<feature type="domain" description="DUF218" evidence="1">
    <location>
        <begin position="7"/>
        <end position="139"/>
    </location>
</feature>